<evidence type="ECO:0008006" key="15">
    <source>
        <dbReference type="Google" id="ProtNLM"/>
    </source>
</evidence>
<feature type="region of interest" description="Disordered" evidence="10">
    <location>
        <begin position="411"/>
        <end position="467"/>
    </location>
</feature>
<comment type="subcellular location">
    <subcellularLocation>
        <location evidence="1">Chromosome</location>
        <location evidence="1">Centromere</location>
    </subcellularLocation>
</comment>
<keyword evidence="8" id="KW-0137">Centromere</keyword>
<organism evidence="13 14">
    <name type="scientific">Gomphillus americanus</name>
    <dbReference type="NCBI Taxonomy" id="1940652"/>
    <lineage>
        <taxon>Eukaryota</taxon>
        <taxon>Fungi</taxon>
        <taxon>Dikarya</taxon>
        <taxon>Ascomycota</taxon>
        <taxon>Pezizomycotina</taxon>
        <taxon>Lecanoromycetes</taxon>
        <taxon>OSLEUM clade</taxon>
        <taxon>Ostropomycetidae</taxon>
        <taxon>Ostropales</taxon>
        <taxon>Graphidaceae</taxon>
        <taxon>Gomphilloideae</taxon>
        <taxon>Gomphillus</taxon>
    </lineage>
</organism>
<dbReference type="GO" id="GO:0051301">
    <property type="term" value="P:cell division"/>
    <property type="evidence" value="ECO:0007669"/>
    <property type="project" value="UniProtKB-KW"/>
</dbReference>
<name>A0A8H3EY18_9LECA</name>
<evidence type="ECO:0000259" key="11">
    <source>
        <dbReference type="Pfam" id="PF07557"/>
    </source>
</evidence>
<keyword evidence="7" id="KW-0131">Cell cycle</keyword>
<evidence type="ECO:0000256" key="8">
    <source>
        <dbReference type="ARBA" id="ARBA00023328"/>
    </source>
</evidence>
<accession>A0A8H3EY18</accession>
<evidence type="ECO:0000256" key="5">
    <source>
        <dbReference type="ARBA" id="ARBA00022829"/>
    </source>
</evidence>
<feature type="compositionally biased region" description="Polar residues" evidence="10">
    <location>
        <begin position="518"/>
        <end position="531"/>
    </location>
</feature>
<evidence type="ECO:0000256" key="7">
    <source>
        <dbReference type="ARBA" id="ARBA00023306"/>
    </source>
</evidence>
<dbReference type="EMBL" id="CAJPDQ010000006">
    <property type="protein sequence ID" value="CAF9910911.1"/>
    <property type="molecule type" value="Genomic_DNA"/>
</dbReference>
<dbReference type="AlphaFoldDB" id="A0A8H3EY18"/>
<proteinExistence type="inferred from homology"/>
<evidence type="ECO:0000256" key="10">
    <source>
        <dbReference type="SAM" id="MobiDB-lite"/>
    </source>
</evidence>
<evidence type="ECO:0000256" key="4">
    <source>
        <dbReference type="ARBA" id="ARBA00022618"/>
    </source>
</evidence>
<keyword evidence="4" id="KW-0132">Cell division</keyword>
<evidence type="ECO:0000313" key="13">
    <source>
        <dbReference type="EMBL" id="CAF9910911.1"/>
    </source>
</evidence>
<dbReference type="GO" id="GO:0005634">
    <property type="term" value="C:nucleus"/>
    <property type="evidence" value="ECO:0007669"/>
    <property type="project" value="InterPro"/>
</dbReference>
<evidence type="ECO:0000259" key="12">
    <source>
        <dbReference type="Pfam" id="PF07558"/>
    </source>
</evidence>
<dbReference type="GO" id="GO:0000779">
    <property type="term" value="C:condensed chromosome, centromeric region"/>
    <property type="evidence" value="ECO:0007669"/>
    <property type="project" value="UniProtKB-ARBA"/>
</dbReference>
<evidence type="ECO:0000313" key="14">
    <source>
        <dbReference type="Proteomes" id="UP000664169"/>
    </source>
</evidence>
<keyword evidence="5" id="KW-0159">Chromosome partition</keyword>
<dbReference type="InterPro" id="IPR011516">
    <property type="entry name" value="Shugoshin_N"/>
</dbReference>
<gene>
    <name evidence="13" type="ORF">GOMPHAMPRED_007229</name>
</gene>
<comment type="similarity">
    <text evidence="2">Belongs to the shugoshin family.</text>
</comment>
<comment type="caution">
    <text evidence="13">The sequence shown here is derived from an EMBL/GenBank/DDBJ whole genome shotgun (WGS) entry which is preliminary data.</text>
</comment>
<dbReference type="Proteomes" id="UP000664169">
    <property type="component" value="Unassembled WGS sequence"/>
</dbReference>
<feature type="region of interest" description="Disordered" evidence="10">
    <location>
        <begin position="490"/>
        <end position="628"/>
    </location>
</feature>
<dbReference type="Pfam" id="PF07558">
    <property type="entry name" value="Shugoshin_N"/>
    <property type="match status" value="1"/>
</dbReference>
<feature type="region of interest" description="Disordered" evidence="10">
    <location>
        <begin position="172"/>
        <end position="324"/>
    </location>
</feature>
<evidence type="ECO:0000256" key="2">
    <source>
        <dbReference type="ARBA" id="ARBA00010845"/>
    </source>
</evidence>
<dbReference type="OrthoDB" id="5394106at2759"/>
<reference evidence="13" key="1">
    <citation type="submission" date="2021-03" db="EMBL/GenBank/DDBJ databases">
        <authorList>
            <person name="Tagirdzhanova G."/>
        </authorList>
    </citation>
    <scope>NUCLEOTIDE SEQUENCE</scope>
</reference>
<protein>
    <recommendedName>
        <fullName evidence="15">Shugoshin</fullName>
    </recommendedName>
</protein>
<evidence type="ECO:0000256" key="6">
    <source>
        <dbReference type="ARBA" id="ARBA00023054"/>
    </source>
</evidence>
<dbReference type="GO" id="GO:0045132">
    <property type="term" value="P:meiotic chromosome segregation"/>
    <property type="evidence" value="ECO:0007669"/>
    <property type="project" value="InterPro"/>
</dbReference>
<dbReference type="InterPro" id="IPR011515">
    <property type="entry name" value="Shugoshin_C"/>
</dbReference>
<feature type="domain" description="Shugoshin C-terminal" evidence="11">
    <location>
        <begin position="452"/>
        <end position="474"/>
    </location>
</feature>
<feature type="compositionally biased region" description="Polar residues" evidence="10">
    <location>
        <begin position="560"/>
        <end position="575"/>
    </location>
</feature>
<feature type="domain" description="Shugoshin N-terminal coiled-coil" evidence="12">
    <location>
        <begin position="17"/>
        <end position="60"/>
    </location>
</feature>
<feature type="compositionally biased region" description="Polar residues" evidence="10">
    <location>
        <begin position="588"/>
        <end position="616"/>
    </location>
</feature>
<sequence length="667" mass="74132">MARLNEPPIIGESIEALKRRFMRQNRELAKSNSELRIKVATLESDRSQLLSENITLRDQNNHLKQEQIRDGSKRALENVGKVKDKLVSKVAELAELMHELEIAHTKPAKPEIVAKTMRRQSYKKSPTQIRQWRSGLCGPEMTGLAAIVEGKYFPRRTLGEDDIQKLQSHVIAPTDSPSFSSPPIAHLVSDEPVVDDPVIQEPSTDEPDKENECTREDSPPALFANLETRRKRRTSALIREPPEESEDKPEHTEVAKQAQLELPLKAGAKRKFGTQEQENEELRPTKSDGQNFSFSRKSGNAIDKSMSRQIVQLPERATSRSEERVKHASGEVRVRRALGESKFDAIEQKFLLTRIETVNTDPIVSPVKPRSIPEKVNQPDFLARVKDRQRQKQSSKVESVKVAPDAIVIPPTTPASLEHDLFSPTDSIPSADAGRSAPLLSELTSKAAENTRPSRRQRAQVSYAEPSLRDKMRRPGKELADAIVIEKVVKEESPNKPNHAEISGWKPSLPENPAPIAQPTSPLQSKSSSTEDVLLSPLIIDRRRKSMQPASNVDTKDATSDISRTLTTALASSQKRLTKAREAATQKPIETSSSDVFATDGSSPETVAQSNSSALSKHSRRHSSMSNIRIRGDVVASRPKIEARTSGEEILASGAERIASRRRSMLL</sequence>
<evidence type="ECO:0000256" key="9">
    <source>
        <dbReference type="SAM" id="Coils"/>
    </source>
</evidence>
<feature type="coiled-coil region" evidence="9">
    <location>
        <begin position="14"/>
        <end position="103"/>
    </location>
</feature>
<evidence type="ECO:0000256" key="1">
    <source>
        <dbReference type="ARBA" id="ARBA00004584"/>
    </source>
</evidence>
<feature type="compositionally biased region" description="Polar residues" evidence="10">
    <location>
        <begin position="287"/>
        <end position="298"/>
    </location>
</feature>
<keyword evidence="6 9" id="KW-0175">Coiled coil</keyword>
<keyword evidence="3" id="KW-0158">Chromosome</keyword>
<dbReference type="Pfam" id="PF07557">
    <property type="entry name" value="Shugoshin_C"/>
    <property type="match status" value="1"/>
</dbReference>
<evidence type="ECO:0000256" key="3">
    <source>
        <dbReference type="ARBA" id="ARBA00022454"/>
    </source>
</evidence>
<keyword evidence="14" id="KW-1185">Reference proteome</keyword>